<evidence type="ECO:0000313" key="2">
    <source>
        <dbReference type="EMBL" id="CRZ05160.1"/>
    </source>
</evidence>
<keyword evidence="1" id="KW-0472">Membrane</keyword>
<name>A0A0H5QT99_9EUKA</name>
<feature type="transmembrane region" description="Helical" evidence="1">
    <location>
        <begin position="36"/>
        <end position="55"/>
    </location>
</feature>
<keyword evidence="1" id="KW-1133">Transmembrane helix</keyword>
<evidence type="ECO:0000256" key="1">
    <source>
        <dbReference type="SAM" id="Phobius"/>
    </source>
</evidence>
<protein>
    <submittedName>
        <fullName evidence="2">Uncharacterized protein</fullName>
    </submittedName>
</protein>
<sequence length="118" mass="13647">MGWRAHHKILIAFYRVVQTLSGPTNQIARRVTYRNFIDLCFFLVSILLPLITSIGPDFHCQYMALNVNSTSLVASSDPRHHFPFRSPPQLKFFVWSPFRFRVPTGHQQSSSLSKILSR</sequence>
<accession>A0A0H5QT99</accession>
<organism evidence="2">
    <name type="scientific">Spongospora subterranea</name>
    <dbReference type="NCBI Taxonomy" id="70186"/>
    <lineage>
        <taxon>Eukaryota</taxon>
        <taxon>Sar</taxon>
        <taxon>Rhizaria</taxon>
        <taxon>Endomyxa</taxon>
        <taxon>Phytomyxea</taxon>
        <taxon>Plasmodiophorida</taxon>
        <taxon>Plasmodiophoridae</taxon>
        <taxon>Spongospora</taxon>
    </lineage>
</organism>
<dbReference type="EMBL" id="HACM01004718">
    <property type="protein sequence ID" value="CRZ05160.1"/>
    <property type="molecule type" value="Transcribed_RNA"/>
</dbReference>
<reference evidence="2" key="1">
    <citation type="submission" date="2015-04" db="EMBL/GenBank/DDBJ databases">
        <title>The genome sequence of the plant pathogenic Rhizarian Plasmodiophora brassicae reveals insights in its biotrophic life cycle and the origin of chitin synthesis.</title>
        <authorList>
            <person name="Schwelm A."/>
            <person name="Fogelqvist J."/>
            <person name="Knaust A."/>
            <person name="Julke S."/>
            <person name="Lilja T."/>
            <person name="Dhandapani V."/>
            <person name="Bonilla-Rosso G."/>
            <person name="Karlsson M."/>
            <person name="Shevchenko A."/>
            <person name="Choi S.R."/>
            <person name="Kim H.G."/>
            <person name="Park J.Y."/>
            <person name="Lim Y.P."/>
            <person name="Ludwig-Muller J."/>
            <person name="Dixelius C."/>
        </authorList>
    </citation>
    <scope>NUCLEOTIDE SEQUENCE</scope>
    <source>
        <tissue evidence="2">Potato root galls</tissue>
    </source>
</reference>
<keyword evidence="1" id="KW-0812">Transmembrane</keyword>
<dbReference type="AlphaFoldDB" id="A0A0H5QT99"/>
<proteinExistence type="predicted"/>